<dbReference type="Proteomes" id="UP000281553">
    <property type="component" value="Unassembled WGS sequence"/>
</dbReference>
<name>A0A3P7NS17_DIBLA</name>
<dbReference type="PANTHER" id="PTHR46005:SF4">
    <property type="entry name" value="RHO GTPASE-ACTIVATING PROTEIN 190"/>
    <property type="match status" value="1"/>
</dbReference>
<keyword evidence="3" id="KW-1185">Reference proteome</keyword>
<dbReference type="GO" id="GO:0050770">
    <property type="term" value="P:regulation of axonogenesis"/>
    <property type="evidence" value="ECO:0007669"/>
    <property type="project" value="TreeGrafter"/>
</dbReference>
<dbReference type="GO" id="GO:0007266">
    <property type="term" value="P:Rho protein signal transduction"/>
    <property type="evidence" value="ECO:0007669"/>
    <property type="project" value="TreeGrafter"/>
</dbReference>
<protein>
    <submittedName>
        <fullName evidence="2">Uncharacterized protein</fullName>
    </submittedName>
</protein>
<dbReference type="GO" id="GO:0005829">
    <property type="term" value="C:cytosol"/>
    <property type="evidence" value="ECO:0007669"/>
    <property type="project" value="TreeGrafter"/>
</dbReference>
<gene>
    <name evidence="2" type="ORF">DILT_LOCUS7670</name>
</gene>
<dbReference type="InterPro" id="IPR027417">
    <property type="entry name" value="P-loop_NTPase"/>
</dbReference>
<dbReference type="InterPro" id="IPR051978">
    <property type="entry name" value="Rho-GAP_domain"/>
</dbReference>
<dbReference type="GO" id="GO:0005096">
    <property type="term" value="F:GTPase activator activity"/>
    <property type="evidence" value="ECO:0007669"/>
    <property type="project" value="TreeGrafter"/>
</dbReference>
<evidence type="ECO:0000256" key="1">
    <source>
        <dbReference type="SAM" id="MobiDB-lite"/>
    </source>
</evidence>
<feature type="compositionally biased region" description="Low complexity" evidence="1">
    <location>
        <begin position="398"/>
        <end position="411"/>
    </location>
</feature>
<accession>A0A3P7NS17</accession>
<dbReference type="EMBL" id="UYRU01052385">
    <property type="protein sequence ID" value="VDN11839.1"/>
    <property type="molecule type" value="Genomic_DNA"/>
</dbReference>
<dbReference type="PANTHER" id="PTHR46005">
    <property type="entry name" value="RHO GTPASE-ACTIVATING PROTEIN 190"/>
    <property type="match status" value="1"/>
</dbReference>
<dbReference type="AlphaFoldDB" id="A0A3P7NS17"/>
<evidence type="ECO:0000313" key="2">
    <source>
        <dbReference type="EMBL" id="VDN11839.1"/>
    </source>
</evidence>
<reference evidence="2 3" key="1">
    <citation type="submission" date="2018-11" db="EMBL/GenBank/DDBJ databases">
        <authorList>
            <consortium name="Pathogen Informatics"/>
        </authorList>
    </citation>
    <scope>NUCLEOTIDE SEQUENCE [LARGE SCALE GENOMIC DNA]</scope>
</reference>
<sequence length="597" mass="65098">MHWDDYTEDHLSVVSNSDYHGSVVAASHWLYWGSRHIECCSRSFSLRIIEQCDFIDDHLFTPVAKKPYTERCFATDIRVETPKVAYICKEQLGHEWKYHREVLEAGDFSVHAFVLVSDISLTGEAAHLQECFLAQATRKNGRKMDTISSLYADTNTMHLQDNSKLFYQPASSCVSEDLTYDLPVNEDADPGLGICVHGMTQLQVGTASPAAMSATTTTNVSPVSINVDVGFCETTITPSPLPHFILSKSNLPTNASVIPTAGVLDRSHRAHNHQLHRPLLQSAVSDANPEILSLTTEDSGAFQPLLLLFLHGPQASSLRSLLHAKCRLDRFQLADGRWFRIWIFDAVDALGMQISPSKWQPPHTMKPSSTAPSAFSKLMPSSCIDSARGASVSAAAESSVTAGSPSSSTASNQDGCTSDAQNDHSRRKAHSVESTNQLRLSLWVGGSSDFLATDTGQNDDATPAAIPVASAGYQLDALVWFSSQVEYLNRQALLASTSRQSSPPPIPSCSSTRLKTLDRSLDLASRVSAFAPFHSIKLVLLYASLGVFRLILQSPNGLKKYASLASELKDGFENCGLFTRRSEIHTLLSAVNLGIVK</sequence>
<proteinExistence type="predicted"/>
<dbReference type="GO" id="GO:0008361">
    <property type="term" value="P:regulation of cell size"/>
    <property type="evidence" value="ECO:0007669"/>
    <property type="project" value="TreeGrafter"/>
</dbReference>
<feature type="region of interest" description="Disordered" evidence="1">
    <location>
        <begin position="398"/>
        <end position="433"/>
    </location>
</feature>
<evidence type="ECO:0000313" key="3">
    <source>
        <dbReference type="Proteomes" id="UP000281553"/>
    </source>
</evidence>
<dbReference type="Gene3D" id="3.40.50.300">
    <property type="entry name" value="P-loop containing nucleotide triphosphate hydrolases"/>
    <property type="match status" value="1"/>
</dbReference>
<dbReference type="OrthoDB" id="6259812at2759"/>
<organism evidence="2 3">
    <name type="scientific">Dibothriocephalus latus</name>
    <name type="common">Fish tapeworm</name>
    <name type="synonym">Diphyllobothrium latum</name>
    <dbReference type="NCBI Taxonomy" id="60516"/>
    <lineage>
        <taxon>Eukaryota</taxon>
        <taxon>Metazoa</taxon>
        <taxon>Spiralia</taxon>
        <taxon>Lophotrochozoa</taxon>
        <taxon>Platyhelminthes</taxon>
        <taxon>Cestoda</taxon>
        <taxon>Eucestoda</taxon>
        <taxon>Diphyllobothriidea</taxon>
        <taxon>Diphyllobothriidae</taxon>
        <taxon>Dibothriocephalus</taxon>
    </lineage>
</organism>